<comment type="catalytic activity">
    <reaction evidence="6">
        <text>Fe-coproporphyrin III + 2 H(+) = coproporphyrin III + Fe(2+)</text>
        <dbReference type="Rhea" id="RHEA:49572"/>
        <dbReference type="ChEBI" id="CHEBI:15378"/>
        <dbReference type="ChEBI" id="CHEBI:29033"/>
        <dbReference type="ChEBI" id="CHEBI:68438"/>
        <dbReference type="ChEBI" id="CHEBI:131725"/>
        <dbReference type="EC" id="4.99.1.9"/>
    </reaction>
    <physiologicalReaction direction="right-to-left" evidence="6">
        <dbReference type="Rhea" id="RHEA:49574"/>
    </physiologicalReaction>
</comment>
<dbReference type="Pfam" id="PF00762">
    <property type="entry name" value="Ferrochelatase"/>
    <property type="match status" value="1"/>
</dbReference>
<dbReference type="Gene3D" id="3.40.50.1400">
    <property type="match status" value="2"/>
</dbReference>
<evidence type="ECO:0000256" key="2">
    <source>
        <dbReference type="ARBA" id="ARBA00023004"/>
    </source>
</evidence>
<feature type="binding site" evidence="7">
    <location>
        <position position="195"/>
    </location>
    <ligand>
        <name>Fe(2+)</name>
        <dbReference type="ChEBI" id="CHEBI:29033"/>
    </ligand>
</feature>
<accession>A0A7W6S334</accession>
<protein>
    <recommendedName>
        <fullName evidence="7 8">Ferrochelatase</fullName>
        <ecNumber evidence="7 8">4.98.1.1</ecNumber>
    </recommendedName>
    <alternativeName>
        <fullName evidence="7">Heme synthase</fullName>
    </alternativeName>
    <alternativeName>
        <fullName evidence="7">Protoheme ferro-lyase</fullName>
    </alternativeName>
</protein>
<evidence type="ECO:0000313" key="11">
    <source>
        <dbReference type="Proteomes" id="UP000555728"/>
    </source>
</evidence>
<evidence type="ECO:0000256" key="1">
    <source>
        <dbReference type="ARBA" id="ARBA00007718"/>
    </source>
</evidence>
<comment type="pathway">
    <text evidence="7 8">Porphyrin-containing compound metabolism; protoheme biosynthesis; protoheme from protoporphyrin-IX: step 1/1.</text>
</comment>
<evidence type="ECO:0000256" key="4">
    <source>
        <dbReference type="ARBA" id="ARBA00023239"/>
    </source>
</evidence>
<dbReference type="EMBL" id="JACIGI010000033">
    <property type="protein sequence ID" value="MBB4287307.1"/>
    <property type="molecule type" value="Genomic_DNA"/>
</dbReference>
<proteinExistence type="inferred from homology"/>
<dbReference type="SUPFAM" id="SSF53800">
    <property type="entry name" value="Chelatase"/>
    <property type="match status" value="1"/>
</dbReference>
<name>A0A7W6S334_9PROT</name>
<comment type="subcellular location">
    <subcellularLocation>
        <location evidence="7 8">Cytoplasm</location>
    </subcellularLocation>
</comment>
<dbReference type="EC" id="4.98.1.1" evidence="7 8"/>
<evidence type="ECO:0000256" key="7">
    <source>
        <dbReference type="HAMAP-Rule" id="MF_00323"/>
    </source>
</evidence>
<keyword evidence="7 8" id="KW-0963">Cytoplasm</keyword>
<comment type="similarity">
    <text evidence="1 7 8">Belongs to the ferrochelatase family.</text>
</comment>
<reference evidence="10 11" key="1">
    <citation type="submission" date="2020-08" db="EMBL/GenBank/DDBJ databases">
        <title>Genome sequencing of Purple Non-Sulfur Bacteria from various extreme environments.</title>
        <authorList>
            <person name="Mayer M."/>
        </authorList>
    </citation>
    <scope>NUCLEOTIDE SEQUENCE [LARGE SCALE GENOMIC DNA]</scope>
    <source>
        <strain evidence="10 11">JA135</strain>
    </source>
</reference>
<dbReference type="InterPro" id="IPR019772">
    <property type="entry name" value="Ferrochelatase_AS"/>
</dbReference>
<sequence length="393" mass="42295">MSRLAVVLFNLGGPDSLDSVKPFLFNLFNDPAIIGAPAPVRWVLAKLISSRRAPIARAIYEQIGGKSPLVPQTEAQATALTAALEARGVADAVGVFLAMRYWHPMTRAAVDRVKAFKPDTVILLPLYPQYSGSTSGSSLTTWVRTAEKRGLTAETHTICCYPTQAGFVAAMARLTREGVEKARAHGRPRVLFSAHGLPKISIEKGDPYQSQVEMTAAAIVAAMGVPDLDWVVCYQSRVGPLEWIGPDTDSEIERAGHDKVPAVVVPLAFVSEHSETLVELDIEYGELAEARGVPAYVRVPTVQADAAFIDGLADLVTRAVRPESGDGCLIEAGPAKGRLCSQVGSRVCDAKWTMCPHVQSEETDIRNRDSKRADEGAHRENGKTGKGNGGWNT</sequence>
<dbReference type="CDD" id="cd00419">
    <property type="entry name" value="Ferrochelatase_C"/>
    <property type="match status" value="1"/>
</dbReference>
<evidence type="ECO:0000256" key="3">
    <source>
        <dbReference type="ARBA" id="ARBA00023133"/>
    </source>
</evidence>
<dbReference type="PANTHER" id="PTHR11108">
    <property type="entry name" value="FERROCHELATASE"/>
    <property type="match status" value="1"/>
</dbReference>
<keyword evidence="7" id="KW-0479">Metal-binding</keyword>
<dbReference type="InterPro" id="IPR001015">
    <property type="entry name" value="Ferrochelatase"/>
</dbReference>
<dbReference type="Proteomes" id="UP000555728">
    <property type="component" value="Unassembled WGS sequence"/>
</dbReference>
<feature type="region of interest" description="Disordered" evidence="9">
    <location>
        <begin position="360"/>
        <end position="393"/>
    </location>
</feature>
<dbReference type="GO" id="GO:0006783">
    <property type="term" value="P:heme biosynthetic process"/>
    <property type="evidence" value="ECO:0007669"/>
    <property type="project" value="UniProtKB-UniRule"/>
</dbReference>
<dbReference type="InterPro" id="IPR033644">
    <property type="entry name" value="Ferrochelatase_C"/>
</dbReference>
<feature type="compositionally biased region" description="Basic and acidic residues" evidence="9">
    <location>
        <begin position="360"/>
        <end position="383"/>
    </location>
</feature>
<dbReference type="PROSITE" id="PS00534">
    <property type="entry name" value="FERROCHELATASE"/>
    <property type="match status" value="1"/>
</dbReference>
<dbReference type="NCBIfam" id="TIGR00109">
    <property type="entry name" value="hemH"/>
    <property type="match status" value="1"/>
</dbReference>
<dbReference type="HAMAP" id="MF_00323">
    <property type="entry name" value="Ferrochelatase"/>
    <property type="match status" value="1"/>
</dbReference>
<evidence type="ECO:0000256" key="6">
    <source>
        <dbReference type="ARBA" id="ARBA00024536"/>
    </source>
</evidence>
<organism evidence="10 11">
    <name type="scientific">Roseospira goensis</name>
    <dbReference type="NCBI Taxonomy" id="391922"/>
    <lineage>
        <taxon>Bacteria</taxon>
        <taxon>Pseudomonadati</taxon>
        <taxon>Pseudomonadota</taxon>
        <taxon>Alphaproteobacteria</taxon>
        <taxon>Rhodospirillales</taxon>
        <taxon>Rhodospirillaceae</taxon>
        <taxon>Roseospira</taxon>
    </lineage>
</organism>
<comment type="caution">
    <text evidence="10">The sequence shown here is derived from an EMBL/GenBank/DDBJ whole genome shotgun (WGS) entry which is preliminary data.</text>
</comment>
<feature type="compositionally biased region" description="Gly residues" evidence="9">
    <location>
        <begin position="384"/>
        <end position="393"/>
    </location>
</feature>
<dbReference type="AlphaFoldDB" id="A0A7W6S334"/>
<dbReference type="InterPro" id="IPR033659">
    <property type="entry name" value="Ferrochelatase_N"/>
</dbReference>
<dbReference type="UniPathway" id="UPA00252">
    <property type="reaction ID" value="UER00325"/>
</dbReference>
<dbReference type="GO" id="GO:0004325">
    <property type="term" value="F:ferrochelatase activity"/>
    <property type="evidence" value="ECO:0007669"/>
    <property type="project" value="UniProtKB-UniRule"/>
</dbReference>
<comment type="function">
    <text evidence="7 8">Catalyzes the ferrous insertion into protoporphyrin IX.</text>
</comment>
<keyword evidence="11" id="KW-1185">Reference proteome</keyword>
<evidence type="ECO:0000313" key="10">
    <source>
        <dbReference type="EMBL" id="MBB4287307.1"/>
    </source>
</evidence>
<dbReference type="PANTHER" id="PTHR11108:SF1">
    <property type="entry name" value="FERROCHELATASE, MITOCHONDRIAL"/>
    <property type="match status" value="1"/>
</dbReference>
<comment type="catalytic activity">
    <reaction evidence="7 8">
        <text>heme b + 2 H(+) = protoporphyrin IX + Fe(2+)</text>
        <dbReference type="Rhea" id="RHEA:22584"/>
        <dbReference type="ChEBI" id="CHEBI:15378"/>
        <dbReference type="ChEBI" id="CHEBI:29033"/>
        <dbReference type="ChEBI" id="CHEBI:57306"/>
        <dbReference type="ChEBI" id="CHEBI:60344"/>
        <dbReference type="EC" id="4.98.1.1"/>
    </reaction>
</comment>
<keyword evidence="5 7" id="KW-0627">Porphyrin biosynthesis</keyword>
<evidence type="ECO:0000256" key="9">
    <source>
        <dbReference type="SAM" id="MobiDB-lite"/>
    </source>
</evidence>
<dbReference type="CDD" id="cd03411">
    <property type="entry name" value="Ferrochelatase_N"/>
    <property type="match status" value="1"/>
</dbReference>
<dbReference type="RefSeq" id="WP_184436917.1">
    <property type="nucleotide sequence ID" value="NZ_JACIGI010000033.1"/>
</dbReference>
<keyword evidence="2 7" id="KW-0408">Iron</keyword>
<feature type="binding site" evidence="7">
    <location>
        <position position="275"/>
    </location>
    <ligand>
        <name>Fe(2+)</name>
        <dbReference type="ChEBI" id="CHEBI:29033"/>
    </ligand>
</feature>
<dbReference type="GO" id="GO:0005737">
    <property type="term" value="C:cytoplasm"/>
    <property type="evidence" value="ECO:0007669"/>
    <property type="project" value="UniProtKB-SubCell"/>
</dbReference>
<keyword evidence="4 7" id="KW-0456">Lyase</keyword>
<evidence type="ECO:0000256" key="5">
    <source>
        <dbReference type="ARBA" id="ARBA00023244"/>
    </source>
</evidence>
<gene>
    <name evidence="7" type="primary">hemH</name>
    <name evidence="10" type="ORF">GGD88_003054</name>
</gene>
<evidence type="ECO:0000256" key="8">
    <source>
        <dbReference type="RuleBase" id="RU000607"/>
    </source>
</evidence>
<keyword evidence="3 7" id="KW-0350">Heme biosynthesis</keyword>
<dbReference type="GO" id="GO:0046872">
    <property type="term" value="F:metal ion binding"/>
    <property type="evidence" value="ECO:0007669"/>
    <property type="project" value="UniProtKB-KW"/>
</dbReference>